<feature type="compositionally biased region" description="Low complexity" evidence="1">
    <location>
        <begin position="15"/>
        <end position="30"/>
    </location>
</feature>
<dbReference type="AlphaFoldDB" id="A0A9N8H2M1"/>
<evidence type="ECO:0000313" key="2">
    <source>
        <dbReference type="EMBL" id="CAB9497517.1"/>
    </source>
</evidence>
<sequence>MQDVRQLSRLRSACSKSSQNHSTTNNNNEHNLYPTKQLKILFKKITLTLLAIVTPCNSLAAAQTQEGQEGQSPASEPFTCEAANECRDCASNGCTWTKGACQDHCEDMFDLRCYSTETHPFWANIIDYMCEVADKDEENWATCGSKQDCATCTYTMIHEAVDEGYEHPCYWHLEDLAGTGSCKPTSVDEVGGTIGADTCLERCFLGGTYSCASCLDMGCSWTGDLCIPSCNSDYLDDINCYSQSSHDNLQEGNGTMIDKICTLAEVEYGDRNVCSVQTDCHECLETYKHGGDTCQWYTDDVTGWGWCGTGECDSFGNCGTTTCQHGGVRGSSKTP</sequence>
<keyword evidence="3" id="KW-1185">Reference proteome</keyword>
<proteinExistence type="predicted"/>
<dbReference type="OrthoDB" id="54497at2759"/>
<comment type="caution">
    <text evidence="2">The sequence shown here is derived from an EMBL/GenBank/DDBJ whole genome shotgun (WGS) entry which is preliminary data.</text>
</comment>
<accession>A0A9N8H2M1</accession>
<organism evidence="2 3">
    <name type="scientific">Seminavis robusta</name>
    <dbReference type="NCBI Taxonomy" id="568900"/>
    <lineage>
        <taxon>Eukaryota</taxon>
        <taxon>Sar</taxon>
        <taxon>Stramenopiles</taxon>
        <taxon>Ochrophyta</taxon>
        <taxon>Bacillariophyta</taxon>
        <taxon>Bacillariophyceae</taxon>
        <taxon>Bacillariophycidae</taxon>
        <taxon>Naviculales</taxon>
        <taxon>Naviculaceae</taxon>
        <taxon>Seminavis</taxon>
    </lineage>
</organism>
<protein>
    <submittedName>
        <fullName evidence="2">Uncharacterized protein</fullName>
    </submittedName>
</protein>
<feature type="region of interest" description="Disordered" evidence="1">
    <location>
        <begin position="1"/>
        <end position="30"/>
    </location>
</feature>
<evidence type="ECO:0000313" key="3">
    <source>
        <dbReference type="Proteomes" id="UP001153069"/>
    </source>
</evidence>
<reference evidence="2" key="1">
    <citation type="submission" date="2020-06" db="EMBL/GenBank/DDBJ databases">
        <authorList>
            <consortium name="Plant Systems Biology data submission"/>
        </authorList>
    </citation>
    <scope>NUCLEOTIDE SEQUENCE</scope>
    <source>
        <strain evidence="2">D6</strain>
    </source>
</reference>
<gene>
    <name evidence="2" type="ORF">SEMRO_21_G014640.1</name>
</gene>
<evidence type="ECO:0000256" key="1">
    <source>
        <dbReference type="SAM" id="MobiDB-lite"/>
    </source>
</evidence>
<dbReference type="EMBL" id="CAICTM010000021">
    <property type="protein sequence ID" value="CAB9497517.1"/>
    <property type="molecule type" value="Genomic_DNA"/>
</dbReference>
<name>A0A9N8H2M1_9STRA</name>
<dbReference type="Proteomes" id="UP001153069">
    <property type="component" value="Unassembled WGS sequence"/>
</dbReference>